<dbReference type="InterPro" id="IPR013709">
    <property type="entry name" value="2-isopropylmalate_synth_dimer"/>
</dbReference>
<evidence type="ECO:0000256" key="3">
    <source>
        <dbReference type="ARBA" id="ARBA00009767"/>
    </source>
</evidence>
<dbReference type="InterPro" id="IPR002034">
    <property type="entry name" value="AIPM/Hcit_synth_CS"/>
</dbReference>
<dbReference type="eggNOG" id="COG0119">
    <property type="taxonomic scope" value="Bacteria"/>
</dbReference>
<evidence type="ECO:0000259" key="12">
    <source>
        <dbReference type="PROSITE" id="PS50991"/>
    </source>
</evidence>
<evidence type="ECO:0000256" key="6">
    <source>
        <dbReference type="ARBA" id="ARBA00022605"/>
    </source>
</evidence>
<keyword evidence="6" id="KW-0028">Amino-acid biosynthesis</keyword>
<comment type="pathway">
    <text evidence="2">Amino-acid biosynthesis; L-leucine biosynthesis; L-leucine from 3-methyl-2-oxobutanoate: step 1/4.</text>
</comment>
<evidence type="ECO:0000256" key="2">
    <source>
        <dbReference type="ARBA" id="ARBA00004689"/>
    </source>
</evidence>
<protein>
    <recommendedName>
        <fullName evidence="4 10">2-isopropylmalate synthase</fullName>
        <ecNumber evidence="4 10">2.3.3.13</ecNumber>
    </recommendedName>
</protein>
<dbReference type="SMART" id="SM00917">
    <property type="entry name" value="LeuA_dimer"/>
    <property type="match status" value="1"/>
</dbReference>
<evidence type="ECO:0000313" key="13">
    <source>
        <dbReference type="EMBL" id="EIC02818.1"/>
    </source>
</evidence>
<dbReference type="InterPro" id="IPR000891">
    <property type="entry name" value="PYR_CT"/>
</dbReference>
<proteinExistence type="inferred from homology"/>
<dbReference type="Gene3D" id="3.20.20.70">
    <property type="entry name" value="Aldolase class I"/>
    <property type="match status" value="1"/>
</dbReference>
<dbReference type="InterPro" id="IPR039371">
    <property type="entry name" value="LeuA_N_DRE-TIM"/>
</dbReference>
<evidence type="ECO:0000256" key="7">
    <source>
        <dbReference type="ARBA" id="ARBA00022679"/>
    </source>
</evidence>
<dbReference type="GO" id="GO:0046872">
    <property type="term" value="F:metal ion binding"/>
    <property type="evidence" value="ECO:0007669"/>
    <property type="project" value="UniProtKB-KW"/>
</dbReference>
<evidence type="ECO:0000256" key="9">
    <source>
        <dbReference type="ARBA" id="ARBA00023304"/>
    </source>
</evidence>
<keyword evidence="14" id="KW-1185">Reference proteome</keyword>
<dbReference type="RefSeq" id="WP_002702384.1">
    <property type="nucleotide sequence ID" value="NZ_AGRW01000031.1"/>
</dbReference>
<evidence type="ECO:0000313" key="14">
    <source>
        <dbReference type="Proteomes" id="UP000003571"/>
    </source>
</evidence>
<dbReference type="Pfam" id="PF22615">
    <property type="entry name" value="IPMS_D2"/>
    <property type="match status" value="1"/>
</dbReference>
<dbReference type="STRING" id="907348.TresaDRAFT_2341"/>
<accession>H7EHX5</accession>
<evidence type="ECO:0000256" key="8">
    <source>
        <dbReference type="ARBA" id="ARBA00022723"/>
    </source>
</evidence>
<dbReference type="PANTHER" id="PTHR46911:SF1">
    <property type="entry name" value="2-ISOPROPYLMALATE SYNTHASE"/>
    <property type="match status" value="1"/>
</dbReference>
<dbReference type="GO" id="GO:0003852">
    <property type="term" value="F:2-isopropylmalate synthase activity"/>
    <property type="evidence" value="ECO:0007669"/>
    <property type="project" value="UniProtKB-UniRule"/>
</dbReference>
<dbReference type="CDD" id="cd07942">
    <property type="entry name" value="DRE_TIM_LeuA"/>
    <property type="match status" value="1"/>
</dbReference>
<comment type="similarity">
    <text evidence="3">Belongs to the alpha-IPM synthase/homocitrate synthase family. LeuA type 2 subfamily.</text>
</comment>
<evidence type="ECO:0000256" key="5">
    <source>
        <dbReference type="ARBA" id="ARBA00022430"/>
    </source>
</evidence>
<reference evidence="13 14" key="1">
    <citation type="submission" date="2011-09" db="EMBL/GenBank/DDBJ databases">
        <title>The draft genome of Treponema saccharophilum DSM 2985.</title>
        <authorList>
            <consortium name="US DOE Joint Genome Institute (JGI-PGF)"/>
            <person name="Lucas S."/>
            <person name="Copeland A."/>
            <person name="Lapidus A."/>
            <person name="Glavina del Rio T."/>
            <person name="Dalin E."/>
            <person name="Tice H."/>
            <person name="Bruce D."/>
            <person name="Goodwin L."/>
            <person name="Pitluck S."/>
            <person name="Peters L."/>
            <person name="Kyrpides N."/>
            <person name="Mavromatis K."/>
            <person name="Ivanova N."/>
            <person name="Markowitz V."/>
            <person name="Cheng J.-F."/>
            <person name="Hugenholtz P."/>
            <person name="Woyke T."/>
            <person name="Wu D."/>
            <person name="Gronow S."/>
            <person name="Wellnitz S."/>
            <person name="Brambilla E."/>
            <person name="Klenk H.-P."/>
            <person name="Eisen J.A."/>
        </authorList>
    </citation>
    <scope>NUCLEOTIDE SEQUENCE [LARGE SCALE GENOMIC DNA]</scope>
    <source>
        <strain evidence="13 14">DSM 2985</strain>
    </source>
</reference>
<dbReference type="NCBIfam" id="NF002991">
    <property type="entry name" value="PRK03739.1"/>
    <property type="match status" value="1"/>
</dbReference>
<dbReference type="PANTHER" id="PTHR46911">
    <property type="match status" value="1"/>
</dbReference>
<dbReference type="InterPro" id="IPR005668">
    <property type="entry name" value="IPM_Synthase"/>
</dbReference>
<feature type="domain" description="Pyruvate carboxyltransferase" evidence="12">
    <location>
        <begin position="28"/>
        <end position="305"/>
    </location>
</feature>
<dbReference type="PROSITE" id="PS50991">
    <property type="entry name" value="PYR_CT"/>
    <property type="match status" value="1"/>
</dbReference>
<dbReference type="Pfam" id="PF00682">
    <property type="entry name" value="HMGL-like"/>
    <property type="match status" value="1"/>
</dbReference>
<comment type="caution">
    <text evidence="13">The sequence shown here is derived from an EMBL/GenBank/DDBJ whole genome shotgun (WGS) entry which is preliminary data.</text>
</comment>
<dbReference type="GO" id="GO:0009098">
    <property type="term" value="P:L-leucine biosynthetic process"/>
    <property type="evidence" value="ECO:0007669"/>
    <property type="project" value="UniProtKB-UniRule"/>
</dbReference>
<dbReference type="Gene3D" id="3.30.160.270">
    <property type="match status" value="1"/>
</dbReference>
<dbReference type="InterPro" id="IPR054692">
    <property type="entry name" value="LeuA-like_post-cat"/>
</dbReference>
<evidence type="ECO:0000256" key="11">
    <source>
        <dbReference type="RuleBase" id="RU003523"/>
    </source>
</evidence>
<dbReference type="SUPFAM" id="SSF51569">
    <property type="entry name" value="Aldolase"/>
    <property type="match status" value="1"/>
</dbReference>
<sequence>MNASKYKPFEGAPIVGRQWPSKRITKAPIWCSVDLRDGNQALIDPMGIETKLKFFDLLVKIGFKEIEICFPSASDTEFDFCRRLIEENHIPSDVTIQVLCQAREHLIRRTMEAIKGAPSVIFHIYNSTSPAQRKYTFGKTKDEIVQIAVEGVRCIKECMKSLSEDERKRIRLEYSPESFSMTEIDYAIEICDAVGREWGISPERKIIYNLPSTVECYTPNVYADRIEYFASKVANRESVIISTHCHNDRGTGVASCELGLLAGADRVEGCLFGNGERTGNLDIVTVALNMFSEGVDPELDFSDLPSVADAYQEYTKMDIPPRTPYAGGLAYTALSGGHQDAIAKGLAARASMPADAVWDVPYILIDPHDIGRQYEGIIRINSQSGKGGASFILEHNYGYSIPKAMQPAVGNLIKAESDKAQRELKGEEILSFFEEKWIRNRARFEIVDIASTQLDANSESGSAEHVSCRGVIRVDGENVAFGGRGNGPLDSFVSAVSGVVFPVFNITAFHEHSVGQGSGAGAVAYVQIETGSGEKFWGVGKSSNVGRAGIEAVVSAMNQLG</sequence>
<dbReference type="Proteomes" id="UP000003571">
    <property type="component" value="Unassembled WGS sequence"/>
</dbReference>
<dbReference type="SUPFAM" id="SSF89000">
    <property type="entry name" value="post-HMGL domain-like"/>
    <property type="match status" value="1"/>
</dbReference>
<evidence type="ECO:0000256" key="10">
    <source>
        <dbReference type="NCBIfam" id="TIGR00970"/>
    </source>
</evidence>
<evidence type="ECO:0000256" key="1">
    <source>
        <dbReference type="ARBA" id="ARBA00000064"/>
    </source>
</evidence>
<dbReference type="OrthoDB" id="9804858at2"/>
<dbReference type="AlphaFoldDB" id="H7EHX5"/>
<comment type="catalytic activity">
    <reaction evidence="1">
        <text>3-methyl-2-oxobutanoate + acetyl-CoA + H2O = (2S)-2-isopropylmalate + CoA + H(+)</text>
        <dbReference type="Rhea" id="RHEA:21524"/>
        <dbReference type="ChEBI" id="CHEBI:1178"/>
        <dbReference type="ChEBI" id="CHEBI:11851"/>
        <dbReference type="ChEBI" id="CHEBI:15377"/>
        <dbReference type="ChEBI" id="CHEBI:15378"/>
        <dbReference type="ChEBI" id="CHEBI:57287"/>
        <dbReference type="ChEBI" id="CHEBI:57288"/>
        <dbReference type="EC" id="2.3.3.13"/>
    </reaction>
</comment>
<dbReference type="SUPFAM" id="SSF110921">
    <property type="entry name" value="2-isopropylmalate synthase LeuA, allosteric (dimerisation) domain"/>
    <property type="match status" value="1"/>
</dbReference>
<dbReference type="EMBL" id="AGRW01000031">
    <property type="protein sequence ID" value="EIC02818.1"/>
    <property type="molecule type" value="Genomic_DNA"/>
</dbReference>
<dbReference type="PATRIC" id="fig|907348.3.peg.407"/>
<dbReference type="PROSITE" id="PS00815">
    <property type="entry name" value="AIPM_HOMOCIT_SYNTH_1"/>
    <property type="match status" value="1"/>
</dbReference>
<dbReference type="NCBIfam" id="TIGR00970">
    <property type="entry name" value="leuA_yeast"/>
    <property type="match status" value="1"/>
</dbReference>
<dbReference type="InterPro" id="IPR036230">
    <property type="entry name" value="LeuA_allosteric_dom_sf"/>
</dbReference>
<keyword evidence="5" id="KW-0432">Leucine biosynthesis</keyword>
<dbReference type="PROSITE" id="PS00816">
    <property type="entry name" value="AIPM_HOMOCIT_SYNTH_2"/>
    <property type="match status" value="1"/>
</dbReference>
<name>H7EHX5_9SPIR</name>
<evidence type="ECO:0000256" key="4">
    <source>
        <dbReference type="ARBA" id="ARBA00012973"/>
    </source>
</evidence>
<dbReference type="InterPro" id="IPR013785">
    <property type="entry name" value="Aldolase_TIM"/>
</dbReference>
<gene>
    <name evidence="13" type="ORF">TresaDRAFT_2341</name>
</gene>
<keyword evidence="9" id="KW-0100">Branched-chain amino acid biosynthesis</keyword>
<dbReference type="Pfam" id="PF08502">
    <property type="entry name" value="LeuA_dimer"/>
    <property type="match status" value="1"/>
</dbReference>
<keyword evidence="8" id="KW-0479">Metal-binding</keyword>
<dbReference type="EC" id="2.3.3.13" evidence="4 10"/>
<keyword evidence="7 11" id="KW-0808">Transferase</keyword>
<organism evidence="13 14">
    <name type="scientific">Treponema saccharophilum DSM 2985</name>
    <dbReference type="NCBI Taxonomy" id="907348"/>
    <lineage>
        <taxon>Bacteria</taxon>
        <taxon>Pseudomonadati</taxon>
        <taxon>Spirochaetota</taxon>
        <taxon>Spirochaetia</taxon>
        <taxon>Spirochaetales</taxon>
        <taxon>Treponemataceae</taxon>
        <taxon>Treponema</taxon>
    </lineage>
</organism>